<feature type="domain" description="Glycosyl hydrolase family 13 catalytic" evidence="11">
    <location>
        <begin position="14"/>
        <end position="787"/>
    </location>
</feature>
<dbReference type="InterPro" id="IPR012767">
    <property type="entry name" value="Trehalose_TreY"/>
</dbReference>
<reference evidence="12 13" key="1">
    <citation type="submission" date="2015-01" db="EMBL/GenBank/DDBJ databases">
        <title>Rufibacter sp./DG31D/ whole genome sequencing.</title>
        <authorList>
            <person name="Kim M.K."/>
            <person name="Srinivasan S."/>
            <person name="Lee J.-J."/>
        </authorList>
    </citation>
    <scope>NUCLEOTIDE SEQUENCE [LARGE SCALE GENOMIC DNA]</scope>
    <source>
        <strain evidence="12 13">DG31D</strain>
    </source>
</reference>
<dbReference type="EC" id="2.4.1.25" evidence="3 10"/>
<name>A0A0H4VIN1_9BACT</name>
<evidence type="ECO:0000256" key="2">
    <source>
        <dbReference type="ARBA" id="ARBA00005684"/>
    </source>
</evidence>
<evidence type="ECO:0000256" key="6">
    <source>
        <dbReference type="ARBA" id="ARBA00022679"/>
    </source>
</evidence>
<evidence type="ECO:0000256" key="8">
    <source>
        <dbReference type="ARBA" id="ARBA00031423"/>
    </source>
</evidence>
<evidence type="ECO:0000313" key="12">
    <source>
        <dbReference type="EMBL" id="AKQ45650.1"/>
    </source>
</evidence>
<keyword evidence="6 10" id="KW-0808">Transferase</keyword>
<comment type="catalytic activity">
    <reaction evidence="1 10">
        <text>Transfers a segment of a (1-&gt;4)-alpha-D-glucan to a new position in an acceptor, which may be glucose or a (1-&gt;4)-alpha-D-glucan.</text>
        <dbReference type="EC" id="2.4.1.25"/>
    </reaction>
</comment>
<dbReference type="Pfam" id="PF02446">
    <property type="entry name" value="Glyco_hydro_77"/>
    <property type="match status" value="1"/>
</dbReference>
<dbReference type="PANTHER" id="PTHR32438:SF5">
    <property type="entry name" value="4-ALPHA-GLUCANOTRANSFERASE DPE1, CHLOROPLASTIC_AMYLOPLASTIC"/>
    <property type="match status" value="1"/>
</dbReference>
<evidence type="ECO:0000256" key="4">
    <source>
        <dbReference type="ARBA" id="ARBA00020295"/>
    </source>
</evidence>
<gene>
    <name evidence="12" type="ORF">TH63_08275</name>
</gene>
<accession>A0A0H4VIN1</accession>
<keyword evidence="13" id="KW-1185">Reference proteome</keyword>
<evidence type="ECO:0000256" key="9">
    <source>
        <dbReference type="ARBA" id="ARBA00031501"/>
    </source>
</evidence>
<evidence type="ECO:0000256" key="10">
    <source>
        <dbReference type="RuleBase" id="RU361207"/>
    </source>
</evidence>
<dbReference type="GO" id="GO:0004134">
    <property type="term" value="F:4-alpha-glucanotransferase activity"/>
    <property type="evidence" value="ECO:0007669"/>
    <property type="project" value="UniProtKB-EC"/>
</dbReference>
<dbReference type="RefSeq" id="WP_048920539.1">
    <property type="nucleotide sequence ID" value="NZ_CP010777.1"/>
</dbReference>
<dbReference type="InterPro" id="IPR017853">
    <property type="entry name" value="GH"/>
</dbReference>
<dbReference type="InterPro" id="IPR006047">
    <property type="entry name" value="GH13_cat_dom"/>
</dbReference>
<dbReference type="CDD" id="cd11336">
    <property type="entry name" value="AmyAc_MTSase"/>
    <property type="match status" value="1"/>
</dbReference>
<dbReference type="Gene3D" id="1.10.10.470">
    <property type="entry name" value="Maltooligosyl trehalose synthase, domain 4"/>
    <property type="match status" value="1"/>
</dbReference>
<organism evidence="12 13">
    <name type="scientific">Rufibacter radiotolerans</name>
    <dbReference type="NCBI Taxonomy" id="1379910"/>
    <lineage>
        <taxon>Bacteria</taxon>
        <taxon>Pseudomonadati</taxon>
        <taxon>Bacteroidota</taxon>
        <taxon>Cytophagia</taxon>
        <taxon>Cytophagales</taxon>
        <taxon>Hymenobacteraceae</taxon>
        <taxon>Rufibacter</taxon>
    </lineage>
</organism>
<dbReference type="OrthoDB" id="9811841at2"/>
<keyword evidence="5 10" id="KW-0328">Glycosyltransferase</keyword>
<dbReference type="InterPro" id="IPR003385">
    <property type="entry name" value="Glyco_hydro_77"/>
</dbReference>
<dbReference type="STRING" id="1379910.TH63_08275"/>
<proteinExistence type="inferred from homology"/>
<evidence type="ECO:0000256" key="7">
    <source>
        <dbReference type="ARBA" id="ARBA00023277"/>
    </source>
</evidence>
<sequence>MYNPVATYRLQFHQKFTFQDFERIIIYLQKLGVSTIYASPIFEATPGSTHGYDGVNPHRVNPEIGTEEELKTLSGNLKENGIGWLQDIVPNHMAFHVNNPWMMDVLEKGAMSQYQKFFDINWTSPLYNGRVMVPFLGAKLEEVVQNGELQVAFDAAQQRLVLNYYDSAYPLNPRVYETILQSVGQSNQALAGLLKELDLIHREEDPKAYALQWDEFRQQLASLMQDNTVRAAIETSLQEINSDKEQILQIAQEQVYQLCHWQETDAQINFRRFFTVNGLICLNIQDPEVFATYHQYIKQLQDEGVFQGLRIDHVDGLYDPTGYLQQLRDFTGDETYLVVEKILEPGEQLPEHWPIQGSSGYDFLSLVNNLFTFQPGKEGFDKLYHQLVGEGAEVHQQIHEKKAHILTEHMGGELENLYQLFLQQRLVHEDVLGAVPAETLKAAIGEFLIQCPVYRYYGNQMPIDGAEAEAVQLVFNQIRENRPEMEGAVELLEGAILGTAPEGEDDSYQDRALKFYQRLMQFTGPLMAKGVEDTLMYTYNRFIGHNEVGDAPEAFGMSAGEFHAAMQDRQKKWPLAMNGTSTHDTKRGEDVRARLNVLTEMPEEWAAAVQEWRQLNQDLKQQNAPDANDEYLIYQTLLGAFPMPGQDEDDFENRVQEYLQKALREAKVHSNWTTPNEDYEAATKAFAVKLLDKSRPFWGSFEKFRAKTINFGIANSLSQVLLKFTAPGVPDVYQGTELWDFSLVDPDNRRPVDYEQRQVWLEELNEVDLNKQEALWEDLWQSRTDARIKLWLTRTLFTERKNNANLFSKGAYLPLEVEGEHKDHVLAFVRKHLDTWLVVAVPLHLAALAKKQGVKSLHEIDWKDTKIILPEKAPKDWQELLVRTTGKYAHELMVGDLFGIFPLALLKLKAQSERGAGILLHLTSLPSPFGIGDLGPEARNFAHFLHASHQKYWQLLPLNPIEAGQGYSPYSSISSRAGNPLLISPEQLVKDGLLTHDELPAYYLPQTGSVDYEQAKRVKDELLERAWQTFKAGDFPTLQQQFVDYAGSEAGWLHDFGLYVLLKEQNGGSAWFQWEEPYRQRDPEALEQLAQEHALDIEKIKWVQFIFARQWKNLRTYCNNRGIQMFGDMPFYISYDSVDVWGNRDIFAVDDEGNMTGVAGVPPDDFSEDGQLWGMPVFKWDVLKEQDYSWWIGRLRKNMELYDLVRLDHFRAFADYWEVPAGESTAKQGEWKLGPGAEFFTFVEKELGSLPFIAEDLGEINDLVLKLRDDFNLPGMKILQFAWGDEMPQNAYMPHNYGRNFIAYTGTHDNNTTLGWYRQEGKAHHKQIEHYVGRGLSESDIYWVMARLAYASVAKTAILPLQDVLGIDEKGRMNTPGKGEGNWGWRLLPGQINKKTEEQLREWTWLYNRD</sequence>
<dbReference type="GO" id="GO:0005975">
    <property type="term" value="P:carbohydrate metabolic process"/>
    <property type="evidence" value="ECO:0007669"/>
    <property type="project" value="InterPro"/>
</dbReference>
<keyword evidence="7 10" id="KW-0119">Carbohydrate metabolism</keyword>
<dbReference type="Gene3D" id="3.30.1590.10">
    <property type="entry name" value="Maltooligosyl trehalose synthase, domain 2"/>
    <property type="match status" value="1"/>
</dbReference>
<dbReference type="Proteomes" id="UP000036458">
    <property type="component" value="Chromosome"/>
</dbReference>
<dbReference type="SMART" id="SM00642">
    <property type="entry name" value="Aamy"/>
    <property type="match status" value="1"/>
</dbReference>
<dbReference type="PATRIC" id="fig|1379910.4.peg.1801"/>
<dbReference type="Pfam" id="PF00128">
    <property type="entry name" value="Alpha-amylase"/>
    <property type="match status" value="1"/>
</dbReference>
<comment type="similarity">
    <text evidence="2 10">Belongs to the disproportionating enzyme family.</text>
</comment>
<evidence type="ECO:0000256" key="1">
    <source>
        <dbReference type="ARBA" id="ARBA00000439"/>
    </source>
</evidence>
<evidence type="ECO:0000256" key="5">
    <source>
        <dbReference type="ARBA" id="ARBA00022676"/>
    </source>
</evidence>
<dbReference type="EMBL" id="CP010777">
    <property type="protein sequence ID" value="AKQ45650.1"/>
    <property type="molecule type" value="Genomic_DNA"/>
</dbReference>
<dbReference type="SUPFAM" id="SSF51445">
    <property type="entry name" value="(Trans)glycosidases"/>
    <property type="match status" value="2"/>
</dbReference>
<dbReference type="PANTHER" id="PTHR32438">
    <property type="entry name" value="4-ALPHA-GLUCANOTRANSFERASE DPE1, CHLOROPLASTIC/AMYLOPLASTIC"/>
    <property type="match status" value="1"/>
</dbReference>
<dbReference type="NCBIfam" id="TIGR02401">
    <property type="entry name" value="trehalose_TreY"/>
    <property type="match status" value="1"/>
</dbReference>
<evidence type="ECO:0000259" key="11">
    <source>
        <dbReference type="SMART" id="SM00642"/>
    </source>
</evidence>
<dbReference type="Gene3D" id="3.20.20.80">
    <property type="entry name" value="Glycosidases"/>
    <property type="match status" value="3"/>
</dbReference>
<dbReference type="NCBIfam" id="NF011080">
    <property type="entry name" value="PRK14508.1-3"/>
    <property type="match status" value="1"/>
</dbReference>
<dbReference type="KEGG" id="ruf:TH63_08275"/>
<evidence type="ECO:0000256" key="3">
    <source>
        <dbReference type="ARBA" id="ARBA00012560"/>
    </source>
</evidence>
<dbReference type="InterPro" id="IPR013797">
    <property type="entry name" value="Maltooligo_trehalose_synth_4"/>
</dbReference>
<evidence type="ECO:0000313" key="13">
    <source>
        <dbReference type="Proteomes" id="UP000036458"/>
    </source>
</evidence>
<protein>
    <recommendedName>
        <fullName evidence="4 10">4-alpha-glucanotransferase</fullName>
        <ecNumber evidence="3 10">2.4.1.25</ecNumber>
    </recommendedName>
    <alternativeName>
        <fullName evidence="8 10">Amylomaltase</fullName>
    </alternativeName>
    <alternativeName>
        <fullName evidence="9 10">Disproportionating enzyme</fullName>
    </alternativeName>
</protein>
<dbReference type="NCBIfam" id="TIGR00217">
    <property type="entry name" value="malQ"/>
    <property type="match status" value="1"/>
</dbReference>